<protein>
    <submittedName>
        <fullName evidence="1">Uncharacterized protein</fullName>
    </submittedName>
</protein>
<keyword evidence="2" id="KW-1185">Reference proteome</keyword>
<organism evidence="1 2">
    <name type="scientific">Tropilaelaps mercedesae</name>
    <dbReference type="NCBI Taxonomy" id="418985"/>
    <lineage>
        <taxon>Eukaryota</taxon>
        <taxon>Metazoa</taxon>
        <taxon>Ecdysozoa</taxon>
        <taxon>Arthropoda</taxon>
        <taxon>Chelicerata</taxon>
        <taxon>Arachnida</taxon>
        <taxon>Acari</taxon>
        <taxon>Parasitiformes</taxon>
        <taxon>Mesostigmata</taxon>
        <taxon>Gamasina</taxon>
        <taxon>Dermanyssoidea</taxon>
        <taxon>Laelapidae</taxon>
        <taxon>Tropilaelaps</taxon>
    </lineage>
</organism>
<dbReference type="EMBL" id="MNPL01014823">
    <property type="protein sequence ID" value="OQR71346.1"/>
    <property type="molecule type" value="Genomic_DNA"/>
</dbReference>
<evidence type="ECO:0000313" key="1">
    <source>
        <dbReference type="EMBL" id="OQR71346.1"/>
    </source>
</evidence>
<reference evidence="1 2" key="1">
    <citation type="journal article" date="2017" name="Gigascience">
        <title>Draft genome of the honey bee ectoparasitic mite, Tropilaelaps mercedesae, is shaped by the parasitic life history.</title>
        <authorList>
            <person name="Dong X."/>
            <person name="Armstrong S.D."/>
            <person name="Xia D."/>
            <person name="Makepeace B.L."/>
            <person name="Darby A.C."/>
            <person name="Kadowaki T."/>
        </authorList>
    </citation>
    <scope>NUCLEOTIDE SEQUENCE [LARGE SCALE GENOMIC DNA]</scope>
    <source>
        <strain evidence="1">Wuxi-XJTLU</strain>
    </source>
</reference>
<dbReference type="InParanoid" id="A0A1V9XD36"/>
<dbReference type="OrthoDB" id="6502456at2759"/>
<proteinExistence type="predicted"/>
<gene>
    <name evidence="1" type="ORF">BIW11_03988</name>
</gene>
<sequence length="159" mass="18482">MAASNRHSDFDPIGANAKIQSITVPTFDDLYLSSLLYVFSVPKQRRYNAHSTRVDLNAMFCIALVVAAESQDRHCYECTWDATTEISDKERNQKLDKREDLKTSDLPQKWILPQLRYFGKEALTRYPEAADLERLCGKCKLEPNRVCVKWKFYAINKRK</sequence>
<name>A0A1V9XD36_9ACAR</name>
<comment type="caution">
    <text evidence="1">The sequence shown here is derived from an EMBL/GenBank/DDBJ whole genome shotgun (WGS) entry which is preliminary data.</text>
</comment>
<evidence type="ECO:0000313" key="2">
    <source>
        <dbReference type="Proteomes" id="UP000192247"/>
    </source>
</evidence>
<dbReference type="AlphaFoldDB" id="A0A1V9XD36"/>
<accession>A0A1V9XD36</accession>
<dbReference type="Proteomes" id="UP000192247">
    <property type="component" value="Unassembled WGS sequence"/>
</dbReference>